<evidence type="ECO:0000313" key="10">
    <source>
        <dbReference type="Proteomes" id="UP000276417"/>
    </source>
</evidence>
<evidence type="ECO:0000256" key="4">
    <source>
        <dbReference type="ARBA" id="ARBA00022827"/>
    </source>
</evidence>
<evidence type="ECO:0000256" key="5">
    <source>
        <dbReference type="ARBA" id="ARBA00023002"/>
    </source>
</evidence>
<organism evidence="9 10">
    <name type="scientific">Deinococcus psychrotolerans</name>
    <dbReference type="NCBI Taxonomy" id="2489213"/>
    <lineage>
        <taxon>Bacteria</taxon>
        <taxon>Thermotogati</taxon>
        <taxon>Deinococcota</taxon>
        <taxon>Deinococci</taxon>
        <taxon>Deinococcales</taxon>
        <taxon>Deinococcaceae</taxon>
        <taxon>Deinococcus</taxon>
    </lineage>
</organism>
<evidence type="ECO:0000256" key="6">
    <source>
        <dbReference type="ARBA" id="ARBA00023284"/>
    </source>
</evidence>
<dbReference type="OrthoDB" id="9792592at2"/>
<evidence type="ECO:0000313" key="9">
    <source>
        <dbReference type="EMBL" id="AZI41657.1"/>
    </source>
</evidence>
<name>A0A3G8YBS5_9DEIO</name>
<evidence type="ECO:0000256" key="3">
    <source>
        <dbReference type="ARBA" id="ARBA00022630"/>
    </source>
</evidence>
<evidence type="ECO:0000256" key="1">
    <source>
        <dbReference type="ARBA" id="ARBA00001974"/>
    </source>
</evidence>
<dbReference type="EMBL" id="CP034183">
    <property type="protein sequence ID" value="AZI41657.1"/>
    <property type="molecule type" value="Genomic_DNA"/>
</dbReference>
<protein>
    <submittedName>
        <fullName evidence="9">NADH oxidase</fullName>
    </submittedName>
</protein>
<dbReference type="PRINTS" id="PR00411">
    <property type="entry name" value="PNDRDTASEI"/>
</dbReference>
<dbReference type="GO" id="GO:0016491">
    <property type="term" value="F:oxidoreductase activity"/>
    <property type="evidence" value="ECO:0007669"/>
    <property type="project" value="UniProtKB-KW"/>
</dbReference>
<dbReference type="RefSeq" id="WP_124867390.1">
    <property type="nucleotide sequence ID" value="NZ_CP034183.1"/>
</dbReference>
<dbReference type="SUPFAM" id="SSF55424">
    <property type="entry name" value="FAD/NAD-linked reductases, dimerisation (C-terminal) domain"/>
    <property type="match status" value="1"/>
</dbReference>
<dbReference type="InterPro" id="IPR036188">
    <property type="entry name" value="FAD/NAD-bd_sf"/>
</dbReference>
<keyword evidence="4" id="KW-0274">FAD</keyword>
<accession>A0A3G8YBS5</accession>
<evidence type="ECO:0000256" key="2">
    <source>
        <dbReference type="ARBA" id="ARBA00009130"/>
    </source>
</evidence>
<dbReference type="Gene3D" id="3.50.50.60">
    <property type="entry name" value="FAD/NAD(P)-binding domain"/>
    <property type="match status" value="2"/>
</dbReference>
<dbReference type="PANTHER" id="PTHR43429:SF1">
    <property type="entry name" value="NAD(P)H SULFUR OXIDOREDUCTASE (COA-DEPENDENT)"/>
    <property type="match status" value="1"/>
</dbReference>
<dbReference type="AlphaFoldDB" id="A0A3G8YBS5"/>
<feature type="domain" description="Pyridine nucleotide-disulphide oxidoreductase dimerisation" evidence="7">
    <location>
        <begin position="329"/>
        <end position="430"/>
    </location>
</feature>
<keyword evidence="6" id="KW-0676">Redox-active center</keyword>
<dbReference type="InterPro" id="IPR004099">
    <property type="entry name" value="Pyr_nucl-diS_OxRdtase_dimer"/>
</dbReference>
<keyword evidence="10" id="KW-1185">Reference proteome</keyword>
<dbReference type="InterPro" id="IPR023753">
    <property type="entry name" value="FAD/NAD-binding_dom"/>
</dbReference>
<evidence type="ECO:0000259" key="7">
    <source>
        <dbReference type="Pfam" id="PF02852"/>
    </source>
</evidence>
<dbReference type="SUPFAM" id="SSF51905">
    <property type="entry name" value="FAD/NAD(P)-binding domain"/>
    <property type="match status" value="2"/>
</dbReference>
<proteinExistence type="inferred from homology"/>
<dbReference type="InterPro" id="IPR016156">
    <property type="entry name" value="FAD/NAD-linked_Rdtase_dimer_sf"/>
</dbReference>
<feature type="domain" description="FAD/NAD(P)-binding" evidence="8">
    <location>
        <begin position="1"/>
        <end position="285"/>
    </location>
</feature>
<gene>
    <name evidence="9" type="ORF">EHF33_01905</name>
</gene>
<comment type="similarity">
    <text evidence="2">Belongs to the class-III pyridine nucleotide-disulfide oxidoreductase family.</text>
</comment>
<dbReference type="PRINTS" id="PR00368">
    <property type="entry name" value="FADPNR"/>
</dbReference>
<reference evidence="9 10" key="1">
    <citation type="submission" date="2018-11" db="EMBL/GenBank/DDBJ databases">
        <title>Deinococcus shelandsis sp. nov., isolated from South Shetland Islands soil of Antarctica.</title>
        <authorList>
            <person name="Tian J."/>
        </authorList>
    </citation>
    <scope>NUCLEOTIDE SEQUENCE [LARGE SCALE GENOMIC DNA]</scope>
    <source>
        <strain evidence="9 10">S14-83T</strain>
    </source>
</reference>
<evidence type="ECO:0000259" key="8">
    <source>
        <dbReference type="Pfam" id="PF07992"/>
    </source>
</evidence>
<dbReference type="Pfam" id="PF07992">
    <property type="entry name" value="Pyr_redox_2"/>
    <property type="match status" value="1"/>
</dbReference>
<comment type="cofactor">
    <cofactor evidence="1">
        <name>FAD</name>
        <dbReference type="ChEBI" id="CHEBI:57692"/>
    </cofactor>
</comment>
<sequence length="455" mass="48096">MRIVIVGGVAAGMSAATRAKRQNPQAEVVVFERGDYISYGACGLPYVIGGDVESFEKLVARTPERMRGEGVDVRLRHEVTGVDAKAQTITVREASGAAHSEPYDRLLLATGVSAVRPDWAETGAAGIHVLRDIPDGEAIEASLKGAKRAIIVGGGYIGLELAEALRRRGLSVVLLERGPSVAGRILDPEYQRRVQQELDKNEVDVRCGVNVEAVTVMDGRVSGVQTSGGLVRGDVLIVAVGVRPNVALAQSAGVGIGKTGAIRVSNRQETNVQHIYSAGDNTESVNRVTRRKVHVPMGLTANRMGRVAGVNMAGGEAHFPGIVGSAIFKTFDLGVARSGLTQHEADALGLDAVSVDVESTDHAGYYVDAAPIAVRLTAERGTGRLLGSQILGHPSSVKRIDVIATLLHSRSKIRDLAEVDLAYAPPFSSVWDVLLVAAGKLHKAAQQPNKETSMP</sequence>
<keyword evidence="5" id="KW-0560">Oxidoreductase</keyword>
<keyword evidence="3" id="KW-0285">Flavoprotein</keyword>
<dbReference type="Proteomes" id="UP000276417">
    <property type="component" value="Chromosome 1"/>
</dbReference>
<dbReference type="KEGG" id="dph:EHF33_01905"/>
<dbReference type="PANTHER" id="PTHR43429">
    <property type="entry name" value="PYRIDINE NUCLEOTIDE-DISULFIDE OXIDOREDUCTASE DOMAIN-CONTAINING"/>
    <property type="match status" value="1"/>
</dbReference>
<dbReference type="InterPro" id="IPR050260">
    <property type="entry name" value="FAD-bd_OxRdtase"/>
</dbReference>
<dbReference type="Pfam" id="PF02852">
    <property type="entry name" value="Pyr_redox_dim"/>
    <property type="match status" value="1"/>
</dbReference>